<dbReference type="AlphaFoldDB" id="A0A133XEN5"/>
<feature type="transmembrane region" description="Helical" evidence="1">
    <location>
        <begin position="350"/>
        <end position="367"/>
    </location>
</feature>
<gene>
    <name evidence="2" type="ORF">AT959_15495</name>
</gene>
<feature type="transmembrane region" description="Helical" evidence="1">
    <location>
        <begin position="158"/>
        <end position="177"/>
    </location>
</feature>
<protein>
    <recommendedName>
        <fullName evidence="4">Cytochrome C oxidase subunit I</fullName>
    </recommendedName>
</protein>
<feature type="transmembrane region" description="Helical" evidence="1">
    <location>
        <begin position="32"/>
        <end position="50"/>
    </location>
</feature>
<evidence type="ECO:0000313" key="2">
    <source>
        <dbReference type="EMBL" id="KXB29369.1"/>
    </source>
</evidence>
<dbReference type="Proteomes" id="UP000070186">
    <property type="component" value="Unassembled WGS sequence"/>
</dbReference>
<sequence>MLYTASLTLLALLLSAILTLNGLGSPLAVAHLAFAVGIVPLIFAAMSHFVPVLTRTGDPGRWLARLPMLAQGAGLCAVAAMQGLIPHFFLHLAAAVDLILAAILLNWIAGRARATLGSPHPGWRWYGAALGCLMLALVAILLIAVWPQYWPALRLFHLHLNTIGLVGLAALGTLPVLLPTALGRPDPEAAGWLRRRLWLVAGGALVIATGAAVLWPFAAPGAALVLVAALGLVGQWVRRFGIRSMLADGVSASLLAAVAGLLLTLAAGVAHGARLLPGKPGLLAWAVGFLLPLVSGALSQLLPVWRWPGPTIPARKLMREKLAATGVWRAGLFFASAVALLAGLMTLGDALAALGMLLFIIGLLQAVRVSRSTL</sequence>
<dbReference type="EMBL" id="LODL01000035">
    <property type="protein sequence ID" value="KXB29369.1"/>
    <property type="molecule type" value="Genomic_DNA"/>
</dbReference>
<keyword evidence="1" id="KW-0472">Membrane</keyword>
<feature type="transmembrane region" description="Helical" evidence="1">
    <location>
        <begin position="221"/>
        <end position="237"/>
    </location>
</feature>
<keyword evidence="1" id="KW-0812">Transmembrane</keyword>
<feature type="transmembrane region" description="Helical" evidence="1">
    <location>
        <begin position="249"/>
        <end position="270"/>
    </location>
</feature>
<organism evidence="2 3">
    <name type="scientific">Dechloromonas denitrificans</name>
    <dbReference type="NCBI Taxonomy" id="281362"/>
    <lineage>
        <taxon>Bacteria</taxon>
        <taxon>Pseudomonadati</taxon>
        <taxon>Pseudomonadota</taxon>
        <taxon>Betaproteobacteria</taxon>
        <taxon>Rhodocyclales</taxon>
        <taxon>Azonexaceae</taxon>
        <taxon>Dechloromonas</taxon>
    </lineage>
</organism>
<dbReference type="STRING" id="281362.AT959_15495"/>
<evidence type="ECO:0000256" key="1">
    <source>
        <dbReference type="SAM" id="Phobius"/>
    </source>
</evidence>
<feature type="transmembrane region" description="Helical" evidence="1">
    <location>
        <begin position="197"/>
        <end position="215"/>
    </location>
</feature>
<evidence type="ECO:0000313" key="3">
    <source>
        <dbReference type="Proteomes" id="UP000070186"/>
    </source>
</evidence>
<feature type="transmembrane region" description="Helical" evidence="1">
    <location>
        <begin position="326"/>
        <end position="344"/>
    </location>
</feature>
<feature type="transmembrane region" description="Helical" evidence="1">
    <location>
        <begin position="88"/>
        <end position="109"/>
    </location>
</feature>
<feature type="transmembrane region" description="Helical" evidence="1">
    <location>
        <begin position="125"/>
        <end position="146"/>
    </location>
</feature>
<keyword evidence="1" id="KW-1133">Transmembrane helix</keyword>
<dbReference type="RefSeq" id="WP_066884860.1">
    <property type="nucleotide sequence ID" value="NZ_LODL01000035.1"/>
</dbReference>
<accession>A0A133XEN5</accession>
<proteinExistence type="predicted"/>
<evidence type="ECO:0008006" key="4">
    <source>
        <dbReference type="Google" id="ProtNLM"/>
    </source>
</evidence>
<keyword evidence="3" id="KW-1185">Reference proteome</keyword>
<feature type="transmembrane region" description="Helical" evidence="1">
    <location>
        <begin position="62"/>
        <end position="82"/>
    </location>
</feature>
<name>A0A133XEN5_9RHOO</name>
<comment type="caution">
    <text evidence="2">The sequence shown here is derived from an EMBL/GenBank/DDBJ whole genome shotgun (WGS) entry which is preliminary data.</text>
</comment>
<reference evidence="2 3" key="1">
    <citation type="submission" date="2015-12" db="EMBL/GenBank/DDBJ databases">
        <title>Nitrous oxide reduction kinetics distinguish bacteria harboring typical versus atypical NosZ.</title>
        <authorList>
            <person name="Yoon S."/>
            <person name="Nissen S."/>
            <person name="Park D."/>
            <person name="Sanford R.A."/>
            <person name="Loeffler F.E."/>
        </authorList>
    </citation>
    <scope>NUCLEOTIDE SEQUENCE [LARGE SCALE GENOMIC DNA]</scope>
    <source>
        <strain evidence="2 3">ATCC BAA-841</strain>
    </source>
</reference>
<feature type="transmembrane region" description="Helical" evidence="1">
    <location>
        <begin position="282"/>
        <end position="305"/>
    </location>
</feature>